<dbReference type="Gene3D" id="3.40.190.10">
    <property type="entry name" value="Periplasmic binding protein-like II"/>
    <property type="match status" value="2"/>
</dbReference>
<evidence type="ECO:0000313" key="3">
    <source>
        <dbReference type="EMBL" id="MFC0679063.1"/>
    </source>
</evidence>
<dbReference type="SUPFAM" id="SSF53850">
    <property type="entry name" value="Periplasmic binding protein-like II"/>
    <property type="match status" value="1"/>
</dbReference>
<evidence type="ECO:0000259" key="2">
    <source>
        <dbReference type="Pfam" id="PF12849"/>
    </source>
</evidence>
<keyword evidence="4" id="KW-1185">Reference proteome</keyword>
<dbReference type="InterPro" id="IPR050811">
    <property type="entry name" value="Phosphate_ABC_transporter"/>
</dbReference>
<sequence length="284" mass="30589">MAFRWLSRSRARDRVGHRCVDRRRGRTRDDGARSDDTGDRCGLVAGRSALTGQEFVLAVDGIAVPVHASSTVRQLSADQLRSVYSKRMTNWRQLGGPDRPLRAVLGSARSAAGEFFVDAVLDGAPPAARVLRCGEVASEVARAASAIGIISLRSRVPRGVRSLAVSDGVVAVLPTRVDVLSEDHPLLRRYNPLGGQVMSALGRSLALYSSIRAAQSAVERAGHFAVMLRPAPTSPPIVASDACRRLINGAERLPLSLRFNHDATGSLFESLAEHDLDRVVALMR</sequence>
<evidence type="ECO:0000313" key="4">
    <source>
        <dbReference type="Proteomes" id="UP001589896"/>
    </source>
</evidence>
<gene>
    <name evidence="3" type="ORF">ACFFGH_14565</name>
</gene>
<protein>
    <submittedName>
        <fullName evidence="3">Substrate-binding domain-containing protein</fullName>
    </submittedName>
</protein>
<dbReference type="RefSeq" id="WP_386669439.1">
    <property type="nucleotide sequence ID" value="NZ_JBHLTG010000003.1"/>
</dbReference>
<dbReference type="EMBL" id="JBHLTG010000003">
    <property type="protein sequence ID" value="MFC0679063.1"/>
    <property type="molecule type" value="Genomic_DNA"/>
</dbReference>
<name>A0ABV6RT43_9GAMM</name>
<organism evidence="3 4">
    <name type="scientific">Lysobacter korlensis</name>
    <dbReference type="NCBI Taxonomy" id="553636"/>
    <lineage>
        <taxon>Bacteria</taxon>
        <taxon>Pseudomonadati</taxon>
        <taxon>Pseudomonadota</taxon>
        <taxon>Gammaproteobacteria</taxon>
        <taxon>Lysobacterales</taxon>
        <taxon>Lysobacteraceae</taxon>
        <taxon>Lysobacter</taxon>
    </lineage>
</organism>
<proteinExistence type="predicted"/>
<dbReference type="Pfam" id="PF12849">
    <property type="entry name" value="PBP_like_2"/>
    <property type="match status" value="1"/>
</dbReference>
<evidence type="ECO:0000256" key="1">
    <source>
        <dbReference type="ARBA" id="ARBA00022729"/>
    </source>
</evidence>
<dbReference type="InterPro" id="IPR024370">
    <property type="entry name" value="PBP_domain"/>
</dbReference>
<reference evidence="3 4" key="1">
    <citation type="submission" date="2024-09" db="EMBL/GenBank/DDBJ databases">
        <authorList>
            <person name="Sun Q."/>
            <person name="Mori K."/>
        </authorList>
    </citation>
    <scope>NUCLEOTIDE SEQUENCE [LARGE SCALE GENOMIC DNA]</scope>
    <source>
        <strain evidence="3 4">KCTC 23076</strain>
    </source>
</reference>
<keyword evidence="1" id="KW-0732">Signal</keyword>
<accession>A0ABV6RT43</accession>
<feature type="domain" description="PBP" evidence="2">
    <location>
        <begin position="56"/>
        <end position="164"/>
    </location>
</feature>
<comment type="caution">
    <text evidence="3">The sequence shown here is derived from an EMBL/GenBank/DDBJ whole genome shotgun (WGS) entry which is preliminary data.</text>
</comment>
<dbReference type="PANTHER" id="PTHR30570">
    <property type="entry name" value="PERIPLASMIC PHOSPHATE BINDING COMPONENT OF PHOSPHATE ABC TRANSPORTER"/>
    <property type="match status" value="1"/>
</dbReference>
<dbReference type="PANTHER" id="PTHR30570:SF1">
    <property type="entry name" value="PHOSPHATE-BINDING PROTEIN PSTS"/>
    <property type="match status" value="1"/>
</dbReference>
<dbReference type="Proteomes" id="UP001589896">
    <property type="component" value="Unassembled WGS sequence"/>
</dbReference>